<dbReference type="Proteomes" id="UP001175226">
    <property type="component" value="Unassembled WGS sequence"/>
</dbReference>
<comment type="caution">
    <text evidence="2">The sequence shown here is derived from an EMBL/GenBank/DDBJ whole genome shotgun (WGS) entry which is preliminary data.</text>
</comment>
<proteinExistence type="predicted"/>
<evidence type="ECO:0000313" key="3">
    <source>
        <dbReference type="Proteomes" id="UP001175226"/>
    </source>
</evidence>
<keyword evidence="1" id="KW-0732">Signal</keyword>
<accession>A0AA39J6U2</accession>
<dbReference type="EMBL" id="JAUEPT010000059">
    <property type="protein sequence ID" value="KAK0435879.1"/>
    <property type="molecule type" value="Genomic_DNA"/>
</dbReference>
<keyword evidence="3" id="KW-1185">Reference proteome</keyword>
<protein>
    <submittedName>
        <fullName evidence="2">Uncharacterized protein</fullName>
    </submittedName>
</protein>
<evidence type="ECO:0000256" key="1">
    <source>
        <dbReference type="SAM" id="SignalP"/>
    </source>
</evidence>
<evidence type="ECO:0000313" key="2">
    <source>
        <dbReference type="EMBL" id="KAK0435879.1"/>
    </source>
</evidence>
<organism evidence="2 3">
    <name type="scientific">Armillaria borealis</name>
    <dbReference type="NCBI Taxonomy" id="47425"/>
    <lineage>
        <taxon>Eukaryota</taxon>
        <taxon>Fungi</taxon>
        <taxon>Dikarya</taxon>
        <taxon>Basidiomycota</taxon>
        <taxon>Agaricomycotina</taxon>
        <taxon>Agaricomycetes</taxon>
        <taxon>Agaricomycetidae</taxon>
        <taxon>Agaricales</taxon>
        <taxon>Marasmiineae</taxon>
        <taxon>Physalacriaceae</taxon>
        <taxon>Armillaria</taxon>
    </lineage>
</organism>
<sequence length="150" mass="16630">MLIMTTTTIFVSYFTVVATSYPAPMPRRSMNAPKLEGWYYEVFAGVVPRRRAHERDLGKTIPMPIVNFESIDSIPSSHVHFLSATPTTPISIAAQDFAQYCSSYDVSLISADERDINASATTLPSIIAHTSHPLRPLSPCPRALAQEFWA</sequence>
<gene>
    <name evidence="2" type="ORF">EV421DRAFT_1154931</name>
</gene>
<feature type="chain" id="PRO_5041248499" evidence="1">
    <location>
        <begin position="20"/>
        <end position="150"/>
    </location>
</feature>
<name>A0AA39J6U2_9AGAR</name>
<reference evidence="2" key="1">
    <citation type="submission" date="2023-06" db="EMBL/GenBank/DDBJ databases">
        <authorList>
            <consortium name="Lawrence Berkeley National Laboratory"/>
            <person name="Ahrendt S."/>
            <person name="Sahu N."/>
            <person name="Indic B."/>
            <person name="Wong-Bajracharya J."/>
            <person name="Merenyi Z."/>
            <person name="Ke H.-M."/>
            <person name="Monk M."/>
            <person name="Kocsube S."/>
            <person name="Drula E."/>
            <person name="Lipzen A."/>
            <person name="Balint B."/>
            <person name="Henrissat B."/>
            <person name="Andreopoulos B."/>
            <person name="Martin F.M."/>
            <person name="Harder C.B."/>
            <person name="Rigling D."/>
            <person name="Ford K.L."/>
            <person name="Foster G.D."/>
            <person name="Pangilinan J."/>
            <person name="Papanicolaou A."/>
            <person name="Barry K."/>
            <person name="LaButti K."/>
            <person name="Viragh M."/>
            <person name="Koriabine M."/>
            <person name="Yan M."/>
            <person name="Riley R."/>
            <person name="Champramary S."/>
            <person name="Plett K.L."/>
            <person name="Tsai I.J."/>
            <person name="Slot J."/>
            <person name="Sipos G."/>
            <person name="Plett J."/>
            <person name="Nagy L.G."/>
            <person name="Grigoriev I.V."/>
        </authorList>
    </citation>
    <scope>NUCLEOTIDE SEQUENCE</scope>
    <source>
        <strain evidence="2">FPL87.14</strain>
    </source>
</reference>
<dbReference type="AlphaFoldDB" id="A0AA39J6U2"/>
<feature type="signal peptide" evidence="1">
    <location>
        <begin position="1"/>
        <end position="19"/>
    </location>
</feature>